<name>X1G1J5_9ZZZZ</name>
<feature type="compositionally biased region" description="Basic and acidic residues" evidence="1">
    <location>
        <begin position="1"/>
        <end position="13"/>
    </location>
</feature>
<organism evidence="2">
    <name type="scientific">marine sediment metagenome</name>
    <dbReference type="NCBI Taxonomy" id="412755"/>
    <lineage>
        <taxon>unclassified sequences</taxon>
        <taxon>metagenomes</taxon>
        <taxon>ecological metagenomes</taxon>
    </lineage>
</organism>
<gene>
    <name evidence="2" type="ORF">S03H2_02703</name>
</gene>
<accession>X1G1J5</accession>
<reference evidence="2" key="1">
    <citation type="journal article" date="2014" name="Front. Microbiol.">
        <title>High frequency of phylogenetically diverse reductive dehalogenase-homologous genes in deep subseafloor sedimentary metagenomes.</title>
        <authorList>
            <person name="Kawai M."/>
            <person name="Futagami T."/>
            <person name="Toyoda A."/>
            <person name="Takaki Y."/>
            <person name="Nishi S."/>
            <person name="Hori S."/>
            <person name="Arai W."/>
            <person name="Tsubouchi T."/>
            <person name="Morono Y."/>
            <person name="Uchiyama I."/>
            <person name="Ito T."/>
            <person name="Fujiyama A."/>
            <person name="Inagaki F."/>
            <person name="Takami H."/>
        </authorList>
    </citation>
    <scope>NUCLEOTIDE SEQUENCE</scope>
    <source>
        <strain evidence="2">Expedition CK06-06</strain>
    </source>
</reference>
<feature type="region of interest" description="Disordered" evidence="1">
    <location>
        <begin position="1"/>
        <end position="25"/>
    </location>
</feature>
<sequence length="113" mass="13314">MSATKELIHEKRDKSRRRRKKAQSNVSWNDVEPEIISSFVGLVERLDGAVRFGRSRDRAVYSIGFYVDTERWTEWIRDTDDRDMEFRRIYDEIFEDFGLESDLPGGSIPPDVP</sequence>
<evidence type="ECO:0000256" key="1">
    <source>
        <dbReference type="SAM" id="MobiDB-lite"/>
    </source>
</evidence>
<dbReference type="EMBL" id="BARU01000934">
    <property type="protein sequence ID" value="GAH26903.1"/>
    <property type="molecule type" value="Genomic_DNA"/>
</dbReference>
<comment type="caution">
    <text evidence="2">The sequence shown here is derived from an EMBL/GenBank/DDBJ whole genome shotgun (WGS) entry which is preliminary data.</text>
</comment>
<proteinExistence type="predicted"/>
<evidence type="ECO:0000313" key="2">
    <source>
        <dbReference type="EMBL" id="GAH26903.1"/>
    </source>
</evidence>
<protein>
    <submittedName>
        <fullName evidence="2">Uncharacterized protein</fullName>
    </submittedName>
</protein>
<dbReference type="AlphaFoldDB" id="X1G1J5"/>